<keyword evidence="1" id="KW-0812">Transmembrane</keyword>
<name>A0A1M7Q354_9ACTN</name>
<keyword evidence="3" id="KW-1185">Reference proteome</keyword>
<evidence type="ECO:0000313" key="2">
    <source>
        <dbReference type="EMBL" id="SHN24528.1"/>
    </source>
</evidence>
<evidence type="ECO:0000313" key="3">
    <source>
        <dbReference type="Proteomes" id="UP000184111"/>
    </source>
</evidence>
<protein>
    <recommendedName>
        <fullName evidence="4">Integral membrane protein</fullName>
    </recommendedName>
</protein>
<dbReference type="InterPro" id="IPR046737">
    <property type="entry name" value="DUF6629"/>
</dbReference>
<dbReference type="Pfam" id="PF20334">
    <property type="entry name" value="DUF6629"/>
    <property type="match status" value="1"/>
</dbReference>
<keyword evidence="1" id="KW-1133">Transmembrane helix</keyword>
<evidence type="ECO:0008006" key="4">
    <source>
        <dbReference type="Google" id="ProtNLM"/>
    </source>
</evidence>
<gene>
    <name evidence="2" type="ORF">SAMN05216499_12880</name>
</gene>
<keyword evidence="1" id="KW-0472">Membrane</keyword>
<sequence length="206" mass="20806">MCWSATADLAAGSVVCALGAACVARTRRVRDLPLAALPLLLGAHQLIEAAVWHGGGGTGAGTTAWAVIALPLLPVWVPLAVLSAYPGARLRLAAPVAVGVLTAVALALCLADRAPSAHIHGHSVGYAVHVPHAPWLVAGYLFATVGAFLLAPDPTLRLLGATTAAGAVLCAILWRLSFVSTWCAVAATASLILLSRPTPTNAPGDA</sequence>
<feature type="transmembrane region" description="Helical" evidence="1">
    <location>
        <begin position="64"/>
        <end position="86"/>
    </location>
</feature>
<dbReference type="EMBL" id="FRBI01000028">
    <property type="protein sequence ID" value="SHN24528.1"/>
    <property type="molecule type" value="Genomic_DNA"/>
</dbReference>
<dbReference type="AlphaFoldDB" id="A0A1M7Q354"/>
<reference evidence="2 3" key="1">
    <citation type="submission" date="2016-11" db="EMBL/GenBank/DDBJ databases">
        <authorList>
            <person name="Jaros S."/>
            <person name="Januszkiewicz K."/>
            <person name="Wedrychowicz H."/>
        </authorList>
    </citation>
    <scope>NUCLEOTIDE SEQUENCE [LARGE SCALE GENOMIC DNA]</scope>
    <source>
        <strain evidence="2 3">CGMCC 4.2025</strain>
    </source>
</reference>
<dbReference type="RefSeq" id="WP_073502159.1">
    <property type="nucleotide sequence ID" value="NZ_FRBI01000028.1"/>
</dbReference>
<organism evidence="2 3">
    <name type="scientific">Actinacidiphila paucisporea</name>
    <dbReference type="NCBI Taxonomy" id="310782"/>
    <lineage>
        <taxon>Bacteria</taxon>
        <taxon>Bacillati</taxon>
        <taxon>Actinomycetota</taxon>
        <taxon>Actinomycetes</taxon>
        <taxon>Kitasatosporales</taxon>
        <taxon>Streptomycetaceae</taxon>
        <taxon>Actinacidiphila</taxon>
    </lineage>
</organism>
<dbReference type="STRING" id="310782.SAMN05216499_12880"/>
<proteinExistence type="predicted"/>
<dbReference type="Proteomes" id="UP000184111">
    <property type="component" value="Unassembled WGS sequence"/>
</dbReference>
<feature type="transmembrane region" description="Helical" evidence="1">
    <location>
        <begin position="132"/>
        <end position="152"/>
    </location>
</feature>
<feature type="transmembrane region" description="Helical" evidence="1">
    <location>
        <begin position="172"/>
        <end position="194"/>
    </location>
</feature>
<feature type="transmembrane region" description="Helical" evidence="1">
    <location>
        <begin position="92"/>
        <end position="111"/>
    </location>
</feature>
<accession>A0A1M7Q354</accession>
<evidence type="ECO:0000256" key="1">
    <source>
        <dbReference type="SAM" id="Phobius"/>
    </source>
</evidence>
<dbReference type="OrthoDB" id="4381840at2"/>